<keyword evidence="14" id="KW-1185">Reference proteome</keyword>
<dbReference type="SUPFAM" id="SSF57667">
    <property type="entry name" value="beta-beta-alpha zinc fingers"/>
    <property type="match status" value="4"/>
</dbReference>
<feature type="domain" description="C2H2-type" evidence="12">
    <location>
        <begin position="370"/>
        <end position="397"/>
    </location>
</feature>
<reference evidence="13" key="2">
    <citation type="submission" date="2025-08" db="UniProtKB">
        <authorList>
            <consortium name="Ensembl"/>
        </authorList>
    </citation>
    <scope>IDENTIFICATION</scope>
</reference>
<feature type="domain" description="C2H2-type" evidence="12">
    <location>
        <begin position="317"/>
        <end position="344"/>
    </location>
</feature>
<evidence type="ECO:0000313" key="14">
    <source>
        <dbReference type="Proteomes" id="UP000694680"/>
    </source>
</evidence>
<dbReference type="FunFam" id="3.30.160.60:FF:000095">
    <property type="entry name" value="Vascular endothelial zinc finger 1"/>
    <property type="match status" value="1"/>
</dbReference>
<dbReference type="Pfam" id="PF13894">
    <property type="entry name" value="zf-C2H2_4"/>
    <property type="match status" value="2"/>
</dbReference>
<gene>
    <name evidence="13" type="primary">mazb</name>
</gene>
<dbReference type="FunFam" id="3.30.160.60:FF:000108">
    <property type="entry name" value="Vascular endothelial zinc finger 1"/>
    <property type="match status" value="1"/>
</dbReference>
<dbReference type="GO" id="GO:0008270">
    <property type="term" value="F:zinc ion binding"/>
    <property type="evidence" value="ECO:0007669"/>
    <property type="project" value="UniProtKB-KW"/>
</dbReference>
<feature type="domain" description="C2H2-type" evidence="12">
    <location>
        <begin position="288"/>
        <end position="316"/>
    </location>
</feature>
<organism evidence="13 14">
    <name type="scientific">Gouania willdenowi</name>
    <name type="common">Blunt-snouted clingfish</name>
    <name type="synonym">Lepadogaster willdenowi</name>
    <dbReference type="NCBI Taxonomy" id="441366"/>
    <lineage>
        <taxon>Eukaryota</taxon>
        <taxon>Metazoa</taxon>
        <taxon>Chordata</taxon>
        <taxon>Craniata</taxon>
        <taxon>Vertebrata</taxon>
        <taxon>Euteleostomi</taxon>
        <taxon>Actinopterygii</taxon>
        <taxon>Neopterygii</taxon>
        <taxon>Teleostei</taxon>
        <taxon>Neoteleostei</taxon>
        <taxon>Acanthomorphata</taxon>
        <taxon>Ovalentaria</taxon>
        <taxon>Blenniimorphae</taxon>
        <taxon>Blenniiformes</taxon>
        <taxon>Gobiesocoidei</taxon>
        <taxon>Gobiesocidae</taxon>
        <taxon>Gobiesocinae</taxon>
        <taxon>Gouania</taxon>
    </lineage>
</organism>
<evidence type="ECO:0000259" key="12">
    <source>
        <dbReference type="PROSITE" id="PS50157"/>
    </source>
</evidence>
<keyword evidence="2" id="KW-0479">Metal-binding</keyword>
<keyword evidence="9" id="KW-0539">Nucleus</keyword>
<keyword evidence="4 10" id="KW-0863">Zinc-finger</keyword>
<dbReference type="InterPro" id="IPR036236">
    <property type="entry name" value="Znf_C2H2_sf"/>
</dbReference>
<name>A0A8C5DD64_GOUWI</name>
<evidence type="ECO:0000256" key="9">
    <source>
        <dbReference type="ARBA" id="ARBA00023242"/>
    </source>
</evidence>
<protein>
    <submittedName>
        <fullName evidence="13">Myc-associated zinc finger protein-like</fullName>
    </submittedName>
</protein>
<dbReference type="FunFam" id="3.30.160.60:FF:000305">
    <property type="entry name" value="Vascular endothelial zinc finger 1"/>
    <property type="match status" value="1"/>
</dbReference>
<evidence type="ECO:0000256" key="10">
    <source>
        <dbReference type="PROSITE-ProRule" id="PRU00042"/>
    </source>
</evidence>
<evidence type="ECO:0000256" key="3">
    <source>
        <dbReference type="ARBA" id="ARBA00022737"/>
    </source>
</evidence>
<dbReference type="Gene3D" id="3.30.160.60">
    <property type="entry name" value="Classic Zinc Finger"/>
    <property type="match status" value="6"/>
</dbReference>
<dbReference type="Pfam" id="PF00096">
    <property type="entry name" value="zf-C2H2"/>
    <property type="match status" value="4"/>
</dbReference>
<dbReference type="FunFam" id="3.30.160.60:FF:000145">
    <property type="entry name" value="Zinc finger protein 574"/>
    <property type="match status" value="1"/>
</dbReference>
<dbReference type="GO" id="GO:0005634">
    <property type="term" value="C:nucleus"/>
    <property type="evidence" value="ECO:0007669"/>
    <property type="project" value="UniProtKB-SubCell"/>
</dbReference>
<dbReference type="AlphaFoldDB" id="A0A8C5DD64"/>
<dbReference type="FunFam" id="3.30.160.60:FF:001550">
    <property type="entry name" value="myc-associated zinc finger protein isoform X1"/>
    <property type="match status" value="1"/>
</dbReference>
<feature type="domain" description="C2H2-type" evidence="12">
    <location>
        <begin position="230"/>
        <end position="257"/>
    </location>
</feature>
<accession>A0A8C5DD64</accession>
<dbReference type="PROSITE" id="PS50157">
    <property type="entry name" value="ZINC_FINGER_C2H2_2"/>
    <property type="match status" value="6"/>
</dbReference>
<reference evidence="13" key="1">
    <citation type="submission" date="2020-06" db="EMBL/GenBank/DDBJ databases">
        <authorList>
            <consortium name="Wellcome Sanger Institute Data Sharing"/>
        </authorList>
    </citation>
    <scope>NUCLEOTIDE SEQUENCE [LARGE SCALE GENOMIC DNA]</scope>
</reference>
<evidence type="ECO:0000256" key="5">
    <source>
        <dbReference type="ARBA" id="ARBA00022833"/>
    </source>
</evidence>
<sequence>MASSFSFLLLQSTPTQNQVEGSLQSELMTVHTNSPQTPPTEHSAQPPSTVDTTALKEEPMPVPVKSEPRPTRVQHICAICNKQFKNNYNLRRHQSVHTGVRMKDRAREQAVGVGGRVEGPMGPMVPISLLQLASPATLTPTGVLLGAQQAPLCGQDGEGVAMPIVMASVNPHAPPPAAVVMATGTTVQVGQGLVETAVINPKTFEHVVSKGAQPHRRPSNPNPNPVRKNHACETCGKAFRDVYHLNRHRLSHSDEKPFSCPICQQRFKRKDRMSHHVRSHQGGVEKPYICQHCGKAFSRPDHLNSHVRQVHSSERPFKCPTCESSFATKDRLRAHMIRHEEKVPCHICGKLLSAAYITDHMRVHNQSQHHACHLCNRSFTTLTYLRVHAQKHHGQEWKDSPGGFGGTTSGGVLVCHLCGVRCKTPTQLQGHMGTHNNNNNNQAVPSPVTSHVAASSSVSLSNMVTASTVYVTGNTVVDLLVTDCSSIAAPQNHS</sequence>
<evidence type="ECO:0000256" key="6">
    <source>
        <dbReference type="ARBA" id="ARBA00023015"/>
    </source>
</evidence>
<dbReference type="PANTHER" id="PTHR16515:SF49">
    <property type="entry name" value="GASTRULA ZINC FINGER PROTEIN XLCGF49.1-LIKE-RELATED"/>
    <property type="match status" value="1"/>
</dbReference>
<feature type="region of interest" description="Disordered" evidence="11">
    <location>
        <begin position="208"/>
        <end position="228"/>
    </location>
</feature>
<evidence type="ECO:0000256" key="4">
    <source>
        <dbReference type="ARBA" id="ARBA00022771"/>
    </source>
</evidence>
<keyword evidence="6" id="KW-0805">Transcription regulation</keyword>
<proteinExistence type="predicted"/>
<evidence type="ECO:0000256" key="7">
    <source>
        <dbReference type="ARBA" id="ARBA00023125"/>
    </source>
</evidence>
<feature type="domain" description="C2H2-type" evidence="12">
    <location>
        <begin position="75"/>
        <end position="102"/>
    </location>
</feature>
<evidence type="ECO:0000256" key="1">
    <source>
        <dbReference type="ARBA" id="ARBA00004123"/>
    </source>
</evidence>
<feature type="region of interest" description="Disordered" evidence="11">
    <location>
        <begin position="30"/>
        <end position="69"/>
    </location>
</feature>
<keyword evidence="8" id="KW-0804">Transcription</keyword>
<dbReference type="Ensembl" id="ENSGWIT00000005556.1">
    <property type="protein sequence ID" value="ENSGWIP00000005181.1"/>
    <property type="gene ID" value="ENSGWIG00000002751.1"/>
</dbReference>
<dbReference type="GO" id="GO:0000977">
    <property type="term" value="F:RNA polymerase II transcription regulatory region sequence-specific DNA binding"/>
    <property type="evidence" value="ECO:0007669"/>
    <property type="project" value="UniProtKB-ARBA"/>
</dbReference>
<evidence type="ECO:0000313" key="13">
    <source>
        <dbReference type="Ensembl" id="ENSGWIP00000005181.1"/>
    </source>
</evidence>
<reference evidence="13" key="3">
    <citation type="submission" date="2025-09" db="UniProtKB">
        <authorList>
            <consortium name="Ensembl"/>
        </authorList>
    </citation>
    <scope>IDENTIFICATION</scope>
</reference>
<evidence type="ECO:0000256" key="2">
    <source>
        <dbReference type="ARBA" id="ARBA00022723"/>
    </source>
</evidence>
<dbReference type="GO" id="GO:0045893">
    <property type="term" value="P:positive regulation of DNA-templated transcription"/>
    <property type="evidence" value="ECO:0007669"/>
    <property type="project" value="UniProtKB-ARBA"/>
</dbReference>
<dbReference type="FunFam" id="3.30.160.60:FF:000780">
    <property type="entry name" value="myc-associated zinc finger protein isoform X1"/>
    <property type="match status" value="1"/>
</dbReference>
<dbReference type="InterPro" id="IPR050331">
    <property type="entry name" value="Zinc_finger"/>
</dbReference>
<dbReference type="InterPro" id="IPR013087">
    <property type="entry name" value="Znf_C2H2_type"/>
</dbReference>
<dbReference type="SMART" id="SM00355">
    <property type="entry name" value="ZnF_C2H2"/>
    <property type="match status" value="8"/>
</dbReference>
<dbReference type="GO" id="GO:0000981">
    <property type="term" value="F:DNA-binding transcription factor activity, RNA polymerase II-specific"/>
    <property type="evidence" value="ECO:0007669"/>
    <property type="project" value="UniProtKB-ARBA"/>
</dbReference>
<keyword evidence="5" id="KW-0862">Zinc</keyword>
<keyword evidence="7" id="KW-0238">DNA-binding</keyword>
<dbReference type="PROSITE" id="PS00028">
    <property type="entry name" value="ZINC_FINGER_C2H2_1"/>
    <property type="match status" value="7"/>
</dbReference>
<feature type="domain" description="C2H2-type" evidence="12">
    <location>
        <begin position="258"/>
        <end position="285"/>
    </location>
</feature>
<comment type="subcellular location">
    <subcellularLocation>
        <location evidence="1">Nucleus</location>
    </subcellularLocation>
</comment>
<feature type="region of interest" description="Disordered" evidence="11">
    <location>
        <begin position="431"/>
        <end position="450"/>
    </location>
</feature>
<feature type="compositionally biased region" description="Polar residues" evidence="11">
    <location>
        <begin position="30"/>
        <end position="52"/>
    </location>
</feature>
<dbReference type="Proteomes" id="UP000694680">
    <property type="component" value="Chromosome 19"/>
</dbReference>
<feature type="compositionally biased region" description="Low complexity" evidence="11">
    <location>
        <begin position="436"/>
        <end position="450"/>
    </location>
</feature>
<evidence type="ECO:0000256" key="11">
    <source>
        <dbReference type="SAM" id="MobiDB-lite"/>
    </source>
</evidence>
<dbReference type="PANTHER" id="PTHR16515">
    <property type="entry name" value="PR DOMAIN ZINC FINGER PROTEIN"/>
    <property type="match status" value="1"/>
</dbReference>
<evidence type="ECO:0000256" key="8">
    <source>
        <dbReference type="ARBA" id="ARBA00023163"/>
    </source>
</evidence>
<keyword evidence="3" id="KW-0677">Repeat</keyword>